<reference evidence="1" key="1">
    <citation type="submission" date="2016-05" db="EMBL/GenBank/DDBJ databases">
        <authorList>
            <person name="Lavstsen T."/>
            <person name="Jespersen J.S."/>
        </authorList>
    </citation>
    <scope>NUCLEOTIDE SEQUENCE</scope>
    <source>
        <tissue evidence="1">Brain</tissue>
    </source>
</reference>
<sequence>DRCNNRNFRNVGQLRSPQYLVGAPLAWISLWHGSGVVRAHVALMVAFSSSE</sequence>
<name>A0A1A8RXR4_9TELE</name>
<evidence type="ECO:0000313" key="1">
    <source>
        <dbReference type="EMBL" id="SBS10905.1"/>
    </source>
</evidence>
<organism evidence="1">
    <name type="scientific">Nothobranchius rachovii</name>
    <name type="common">bluefin notho</name>
    <dbReference type="NCBI Taxonomy" id="451742"/>
    <lineage>
        <taxon>Eukaryota</taxon>
        <taxon>Metazoa</taxon>
        <taxon>Chordata</taxon>
        <taxon>Craniata</taxon>
        <taxon>Vertebrata</taxon>
        <taxon>Euteleostomi</taxon>
        <taxon>Actinopterygii</taxon>
        <taxon>Neopterygii</taxon>
        <taxon>Teleostei</taxon>
        <taxon>Neoteleostei</taxon>
        <taxon>Acanthomorphata</taxon>
        <taxon>Ovalentaria</taxon>
        <taxon>Atherinomorphae</taxon>
        <taxon>Cyprinodontiformes</taxon>
        <taxon>Nothobranchiidae</taxon>
        <taxon>Nothobranchius</taxon>
    </lineage>
</organism>
<protein>
    <submittedName>
        <fullName evidence="1">Uncharacterized protein</fullName>
    </submittedName>
</protein>
<feature type="non-terminal residue" evidence="1">
    <location>
        <position position="1"/>
    </location>
</feature>
<feature type="non-terminal residue" evidence="1">
    <location>
        <position position="51"/>
    </location>
</feature>
<reference evidence="1" key="2">
    <citation type="submission" date="2016-06" db="EMBL/GenBank/DDBJ databases">
        <title>The genome of a short-lived fish provides insights into sex chromosome evolution and the genetic control of aging.</title>
        <authorList>
            <person name="Reichwald K."/>
            <person name="Felder M."/>
            <person name="Petzold A."/>
            <person name="Koch P."/>
            <person name="Groth M."/>
            <person name="Platzer M."/>
        </authorList>
    </citation>
    <scope>NUCLEOTIDE SEQUENCE</scope>
    <source>
        <tissue evidence="1">Brain</tissue>
    </source>
</reference>
<accession>A0A1A8RXR4</accession>
<dbReference type="EMBL" id="HAEI01010552">
    <property type="protein sequence ID" value="SBS10905.1"/>
    <property type="molecule type" value="Transcribed_RNA"/>
</dbReference>
<gene>
    <name evidence="1" type="primary">Nfu_g_1_005558</name>
</gene>
<dbReference type="AlphaFoldDB" id="A0A1A8RXR4"/>
<proteinExistence type="predicted"/>